<evidence type="ECO:0000313" key="2">
    <source>
        <dbReference type="Proteomes" id="UP000004095"/>
    </source>
</evidence>
<dbReference type="NCBIfam" id="TIGR01784">
    <property type="entry name" value="T_den_put_tspse"/>
    <property type="match status" value="1"/>
</dbReference>
<name>A1ZWG5_MICM2</name>
<evidence type="ECO:0000313" key="1">
    <source>
        <dbReference type="EMBL" id="EAY25305.1"/>
    </source>
</evidence>
<dbReference type="PANTHER" id="PTHR41317">
    <property type="entry name" value="PD-(D_E)XK NUCLEASE FAMILY TRANSPOSASE"/>
    <property type="match status" value="1"/>
</dbReference>
<dbReference type="EMBL" id="AAWS01000051">
    <property type="protein sequence ID" value="EAY25305.1"/>
    <property type="molecule type" value="Genomic_DNA"/>
</dbReference>
<dbReference type="eggNOG" id="COG5464">
    <property type="taxonomic scope" value="Bacteria"/>
</dbReference>
<organism evidence="1 2">
    <name type="scientific">Microscilla marina ATCC 23134</name>
    <dbReference type="NCBI Taxonomy" id="313606"/>
    <lineage>
        <taxon>Bacteria</taxon>
        <taxon>Pseudomonadati</taxon>
        <taxon>Bacteroidota</taxon>
        <taxon>Cytophagia</taxon>
        <taxon>Cytophagales</taxon>
        <taxon>Microscillaceae</taxon>
        <taxon>Microscilla</taxon>
    </lineage>
</organism>
<dbReference type="Proteomes" id="UP000004095">
    <property type="component" value="Unassembled WGS sequence"/>
</dbReference>
<evidence type="ECO:0008006" key="3">
    <source>
        <dbReference type="Google" id="ProtNLM"/>
    </source>
</evidence>
<dbReference type="InterPro" id="IPR010106">
    <property type="entry name" value="RpnA"/>
</dbReference>
<gene>
    <name evidence="1" type="ORF">M23134_02775</name>
</gene>
<protein>
    <recommendedName>
        <fullName evidence="3">Rpn family recombination-promoting nuclease/putative transposase</fullName>
    </recommendedName>
</protein>
<comment type="caution">
    <text evidence="1">The sequence shown here is derived from an EMBL/GenBank/DDBJ whole genome shotgun (WGS) entry which is preliminary data.</text>
</comment>
<sequence length="287" mass="33936">MEKFINPFTDFGFKKLFGEEVNKDLLIDFLNELLRGEQTIKSLNYLKNEHLSSAPGDRKAIFDLYCENEQGEKFIVELQKVKQKYFKDRSIYYATFPVQEQAKSGDWNFQLNAVYTVAIMDFVFDDIQSNIFHHQVKLVDLATQQVFYDKLQFIYLEMPKFNKTEDELQSHYDKWMYLLKNLNKLQQRPQALQEKVFQKLFNAAEIALFDKNERFAYEDSLKYYRDLKNSLDTAWEEGLEKGREEGLELGEKRAKVQTALKMKKAGLSLEEISQFTGLSIEQIRQLV</sequence>
<dbReference type="AlphaFoldDB" id="A1ZWG5"/>
<keyword evidence="2" id="KW-1185">Reference proteome</keyword>
<accession>A1ZWG5</accession>
<reference evidence="1 2" key="1">
    <citation type="submission" date="2007-01" db="EMBL/GenBank/DDBJ databases">
        <authorList>
            <person name="Haygood M."/>
            <person name="Podell S."/>
            <person name="Anderson C."/>
            <person name="Hopkinson B."/>
            <person name="Roe K."/>
            <person name="Barbeau K."/>
            <person name="Gaasterland T."/>
            <person name="Ferriera S."/>
            <person name="Johnson J."/>
            <person name="Kravitz S."/>
            <person name="Beeson K."/>
            <person name="Sutton G."/>
            <person name="Rogers Y.-H."/>
            <person name="Friedman R."/>
            <person name="Frazier M."/>
            <person name="Venter J.C."/>
        </authorList>
    </citation>
    <scope>NUCLEOTIDE SEQUENCE [LARGE SCALE GENOMIC DNA]</scope>
    <source>
        <strain evidence="1 2">ATCC 23134</strain>
    </source>
</reference>
<proteinExistence type="predicted"/>
<dbReference type="PANTHER" id="PTHR41317:SF1">
    <property type="entry name" value="PD-(D_E)XK NUCLEASE FAMILY TRANSPOSASE"/>
    <property type="match status" value="1"/>
</dbReference>
<dbReference type="Pfam" id="PF12784">
    <property type="entry name" value="PDDEXK_2"/>
    <property type="match status" value="1"/>
</dbReference>
<dbReference type="OrthoDB" id="9803508at2"/>
<dbReference type="RefSeq" id="WP_002703126.1">
    <property type="nucleotide sequence ID" value="NZ_AAWS01000051.1"/>
</dbReference>